<protein>
    <submittedName>
        <fullName evidence="1">DUF2993 domain-containing protein</fullName>
    </submittedName>
</protein>
<dbReference type="RefSeq" id="WP_106458022.1">
    <property type="nucleotide sequence ID" value="NZ_PXOH01000020.1"/>
</dbReference>
<dbReference type="EMBL" id="PXOH01000020">
    <property type="protein sequence ID" value="PSF35382.1"/>
    <property type="molecule type" value="Genomic_DNA"/>
</dbReference>
<dbReference type="AlphaFoldDB" id="A0A2T1LUS5"/>
<dbReference type="InterPro" id="IPR021373">
    <property type="entry name" value="DUF2993"/>
</dbReference>
<evidence type="ECO:0000313" key="2">
    <source>
        <dbReference type="Proteomes" id="UP000239001"/>
    </source>
</evidence>
<organism evidence="1 2">
    <name type="scientific">Aphanothece hegewaldii CCALA 016</name>
    <dbReference type="NCBI Taxonomy" id="2107694"/>
    <lineage>
        <taxon>Bacteria</taxon>
        <taxon>Bacillati</taxon>
        <taxon>Cyanobacteriota</taxon>
        <taxon>Cyanophyceae</taxon>
        <taxon>Oscillatoriophycideae</taxon>
        <taxon>Chroococcales</taxon>
        <taxon>Aphanothecaceae</taxon>
        <taxon>Aphanothece</taxon>
    </lineage>
</organism>
<reference evidence="1 2" key="1">
    <citation type="submission" date="2018-03" db="EMBL/GenBank/DDBJ databases">
        <title>The ancient ancestry and fast evolution of plastids.</title>
        <authorList>
            <person name="Moore K.R."/>
            <person name="Magnabosco C."/>
            <person name="Momper L."/>
            <person name="Gold D.A."/>
            <person name="Bosak T."/>
            <person name="Fournier G.P."/>
        </authorList>
    </citation>
    <scope>NUCLEOTIDE SEQUENCE [LARGE SCALE GENOMIC DNA]</scope>
    <source>
        <strain evidence="1 2">CCALA 016</strain>
    </source>
</reference>
<reference evidence="1 2" key="2">
    <citation type="submission" date="2018-03" db="EMBL/GenBank/DDBJ databases">
        <authorList>
            <person name="Keele B.F."/>
        </authorList>
    </citation>
    <scope>NUCLEOTIDE SEQUENCE [LARGE SCALE GENOMIC DNA]</scope>
    <source>
        <strain evidence="1 2">CCALA 016</strain>
    </source>
</reference>
<dbReference type="Pfam" id="PF11209">
    <property type="entry name" value="LmeA"/>
    <property type="match status" value="1"/>
</dbReference>
<dbReference type="OrthoDB" id="420681at2"/>
<gene>
    <name evidence="1" type="ORF">C7H19_16495</name>
</gene>
<accession>A0A2T1LUS5</accession>
<evidence type="ECO:0000313" key="1">
    <source>
        <dbReference type="EMBL" id="PSF35382.1"/>
    </source>
</evidence>
<dbReference type="Proteomes" id="UP000239001">
    <property type="component" value="Unassembled WGS sequence"/>
</dbReference>
<sequence length="243" mass="27434">MFKLEQIGENTINKIAEMALARQIKQAEKVSVKVKTDPEKLAKGLLESITISGSGLMLNSYLRVQEMEIKLNQIVVNPFKALMGNIQLIQPSLGTIHVVLKEKDIEQSLRDRIWHETSEANRSLSNQTLQISIQQVLCKISEQGQIIITTQIHEQSTGEIKEVLLKAIPTIELNNEIALKEIQQTENSLTTLVNEIILKEIIQVLNFNSFYINGLDWKIQQLTFKTGQFIVQGIAIMSRFPGA</sequence>
<name>A0A2T1LUS5_9CHRO</name>
<proteinExistence type="predicted"/>
<comment type="caution">
    <text evidence="1">The sequence shown here is derived from an EMBL/GenBank/DDBJ whole genome shotgun (WGS) entry which is preliminary data.</text>
</comment>
<keyword evidence="2" id="KW-1185">Reference proteome</keyword>